<dbReference type="InterPro" id="IPR036396">
    <property type="entry name" value="Cyt_P450_sf"/>
</dbReference>
<dbReference type="PRINTS" id="PR00463">
    <property type="entry name" value="EP450I"/>
</dbReference>
<dbReference type="InterPro" id="IPR041569">
    <property type="entry name" value="AAA_lid_3"/>
</dbReference>
<evidence type="ECO:0000313" key="10">
    <source>
        <dbReference type="EMBL" id="THU51202.1"/>
    </source>
</evidence>
<comment type="cofactor">
    <cofactor evidence="7">
        <name>heme</name>
        <dbReference type="ChEBI" id="CHEBI:30413"/>
    </cofactor>
</comment>
<dbReference type="FunFam" id="3.40.50.300:FF:000093">
    <property type="entry name" value="Fidgetin-like 1"/>
    <property type="match status" value="1"/>
</dbReference>
<dbReference type="SUPFAM" id="SSF56091">
    <property type="entry name" value="DNA ligase/mRNA capping enzyme, catalytic domain"/>
    <property type="match status" value="1"/>
</dbReference>
<keyword evidence="5" id="KW-0560">Oxidoreductase</keyword>
<evidence type="ECO:0000256" key="2">
    <source>
        <dbReference type="ARBA" id="ARBA00022723"/>
    </source>
</evidence>
<dbReference type="Pfam" id="PF17862">
    <property type="entry name" value="AAA_lid_3"/>
    <property type="match status" value="1"/>
</dbReference>
<dbReference type="SUPFAM" id="SSF52540">
    <property type="entry name" value="P-loop containing nucleoside triphosphate hydrolases"/>
    <property type="match status" value="1"/>
</dbReference>
<dbReference type="PANTHER" id="PTHR24296">
    <property type="entry name" value="CYTOCHROME P450"/>
    <property type="match status" value="1"/>
</dbReference>
<evidence type="ECO:0000256" key="5">
    <source>
        <dbReference type="ARBA" id="ARBA00023002"/>
    </source>
</evidence>
<dbReference type="InterPro" id="IPR047857">
    <property type="entry name" value="Snurportin1_C"/>
</dbReference>
<gene>
    <name evidence="10" type="ORF">C4D60_Mb06t28510</name>
</gene>
<comment type="similarity">
    <text evidence="1">Belongs to the cytochrome P450 family.</text>
</comment>
<keyword evidence="2 7" id="KW-0479">Metal-binding</keyword>
<keyword evidence="3" id="KW-0547">Nucleotide-binding</keyword>
<dbReference type="Gene3D" id="1.10.630.10">
    <property type="entry name" value="Cytochrome P450"/>
    <property type="match status" value="1"/>
</dbReference>
<dbReference type="Gene3D" id="3.40.50.300">
    <property type="entry name" value="P-loop containing nucleotide triphosphate hydrolases"/>
    <property type="match status" value="1"/>
</dbReference>
<keyword evidence="6 7" id="KW-0408">Iron</keyword>
<dbReference type="Pfam" id="PF24347">
    <property type="entry name" value="FIGL1_N"/>
    <property type="match status" value="1"/>
</dbReference>
<dbReference type="CDD" id="cd11064">
    <property type="entry name" value="CYP86A"/>
    <property type="match status" value="1"/>
</dbReference>
<evidence type="ECO:0000256" key="1">
    <source>
        <dbReference type="ARBA" id="ARBA00010617"/>
    </source>
</evidence>
<dbReference type="GO" id="GO:0016887">
    <property type="term" value="F:ATP hydrolysis activity"/>
    <property type="evidence" value="ECO:0007669"/>
    <property type="project" value="InterPro"/>
</dbReference>
<feature type="compositionally biased region" description="Basic and acidic residues" evidence="8">
    <location>
        <begin position="1"/>
        <end position="14"/>
    </location>
</feature>
<dbReference type="SMART" id="SM00382">
    <property type="entry name" value="AAA"/>
    <property type="match status" value="1"/>
</dbReference>
<evidence type="ECO:0000259" key="9">
    <source>
        <dbReference type="SMART" id="SM00382"/>
    </source>
</evidence>
<dbReference type="InterPro" id="IPR003959">
    <property type="entry name" value="ATPase_AAA_core"/>
</dbReference>
<feature type="domain" description="AAA+ ATPase" evidence="9">
    <location>
        <begin position="389"/>
        <end position="525"/>
    </location>
</feature>
<keyword evidence="11" id="KW-1185">Reference proteome</keyword>
<organism evidence="10 11">
    <name type="scientific">Musa balbisiana</name>
    <name type="common">Banana</name>
    <dbReference type="NCBI Taxonomy" id="52838"/>
    <lineage>
        <taxon>Eukaryota</taxon>
        <taxon>Viridiplantae</taxon>
        <taxon>Streptophyta</taxon>
        <taxon>Embryophyta</taxon>
        <taxon>Tracheophyta</taxon>
        <taxon>Spermatophyta</taxon>
        <taxon>Magnoliopsida</taxon>
        <taxon>Liliopsida</taxon>
        <taxon>Zingiberales</taxon>
        <taxon>Musaceae</taxon>
        <taxon>Musa</taxon>
    </lineage>
</organism>
<feature type="region of interest" description="Disordered" evidence="8">
    <location>
        <begin position="1"/>
        <end position="20"/>
    </location>
</feature>
<dbReference type="InterPro" id="IPR002401">
    <property type="entry name" value="Cyt_P450_E_grp-I"/>
</dbReference>
<dbReference type="InterPro" id="IPR001128">
    <property type="entry name" value="Cyt_P450"/>
</dbReference>
<dbReference type="GO" id="GO:0005506">
    <property type="term" value="F:iron ion binding"/>
    <property type="evidence" value="ECO:0007669"/>
    <property type="project" value="InterPro"/>
</dbReference>
<dbReference type="Gene3D" id="1.10.8.60">
    <property type="match status" value="1"/>
</dbReference>
<evidence type="ECO:0000256" key="8">
    <source>
        <dbReference type="SAM" id="MobiDB-lite"/>
    </source>
</evidence>
<dbReference type="SUPFAM" id="SSF48264">
    <property type="entry name" value="Cytochrome P450"/>
    <property type="match status" value="1"/>
</dbReference>
<feature type="binding site" description="axial binding residue" evidence="7">
    <location>
        <position position="1067"/>
    </location>
    <ligand>
        <name>heme</name>
        <dbReference type="ChEBI" id="CHEBI:30413"/>
    </ligand>
    <ligandPart>
        <name>Fe</name>
        <dbReference type="ChEBI" id="CHEBI:18248"/>
    </ligandPart>
</feature>
<dbReference type="EMBL" id="PYDT01000009">
    <property type="protein sequence ID" value="THU51202.1"/>
    <property type="molecule type" value="Genomic_DNA"/>
</dbReference>
<dbReference type="GO" id="GO:0005524">
    <property type="term" value="F:ATP binding"/>
    <property type="evidence" value="ECO:0007669"/>
    <property type="project" value="UniProtKB-KW"/>
</dbReference>
<accession>A0A4S8ITU3</accession>
<dbReference type="GO" id="GO:0004497">
    <property type="term" value="F:monooxygenase activity"/>
    <property type="evidence" value="ECO:0007669"/>
    <property type="project" value="InterPro"/>
</dbReference>
<reference evidence="10 11" key="1">
    <citation type="journal article" date="2019" name="Nat. Plants">
        <title>Genome sequencing of Musa balbisiana reveals subgenome evolution and function divergence in polyploid bananas.</title>
        <authorList>
            <person name="Yao X."/>
        </authorList>
    </citation>
    <scope>NUCLEOTIDE SEQUENCE [LARGE SCALE GENOMIC DNA]</scope>
    <source>
        <strain evidence="11">cv. DH-PKW</strain>
        <tissue evidence="10">Leaves</tissue>
    </source>
</reference>
<keyword evidence="7" id="KW-0349">Heme</keyword>
<evidence type="ECO:0000256" key="3">
    <source>
        <dbReference type="ARBA" id="ARBA00022741"/>
    </source>
</evidence>
<dbReference type="GO" id="GO:0016705">
    <property type="term" value="F:oxidoreductase activity, acting on paired donors, with incorporation or reduction of molecular oxygen"/>
    <property type="evidence" value="ECO:0007669"/>
    <property type="project" value="InterPro"/>
</dbReference>
<comment type="caution">
    <text evidence="10">The sequence shown here is derived from an EMBL/GenBank/DDBJ whole genome shotgun (WGS) entry which is preliminary data.</text>
</comment>
<evidence type="ECO:0000256" key="7">
    <source>
        <dbReference type="PIRSR" id="PIRSR602401-1"/>
    </source>
</evidence>
<dbReference type="Gene3D" id="3.30.470.30">
    <property type="entry name" value="DNA ligase/mRNA capping enzyme"/>
    <property type="match status" value="1"/>
</dbReference>
<dbReference type="PROSITE" id="PS00674">
    <property type="entry name" value="AAA"/>
    <property type="match status" value="1"/>
</dbReference>
<dbReference type="Pfam" id="PF00067">
    <property type="entry name" value="p450"/>
    <property type="match status" value="1"/>
</dbReference>
<name>A0A4S8ITU3_MUSBA</name>
<dbReference type="GO" id="GO:0020037">
    <property type="term" value="F:heme binding"/>
    <property type="evidence" value="ECO:0007669"/>
    <property type="project" value="InterPro"/>
</dbReference>
<keyword evidence="4" id="KW-0067">ATP-binding</keyword>
<dbReference type="CDD" id="cd09232">
    <property type="entry name" value="Snurportin-1_C"/>
    <property type="match status" value="1"/>
</dbReference>
<dbReference type="Pfam" id="PF00004">
    <property type="entry name" value="AAA"/>
    <property type="match status" value="1"/>
</dbReference>
<dbReference type="PRINTS" id="PR00385">
    <property type="entry name" value="P450"/>
</dbReference>
<dbReference type="InterPro" id="IPR003960">
    <property type="entry name" value="ATPase_AAA_CS"/>
</dbReference>
<dbReference type="InterPro" id="IPR056224">
    <property type="entry name" value="FIGL1_N"/>
</dbReference>
<proteinExistence type="inferred from homology"/>
<evidence type="ECO:0000313" key="11">
    <source>
        <dbReference type="Proteomes" id="UP000317650"/>
    </source>
</evidence>
<dbReference type="Proteomes" id="UP000317650">
    <property type="component" value="Chromosome 6"/>
</dbReference>
<dbReference type="Pfam" id="PF21974">
    <property type="entry name" value="SPN1_m3Gcap_bd"/>
    <property type="match status" value="1"/>
</dbReference>
<dbReference type="FunFam" id="1.10.8.60:FF:000022">
    <property type="entry name" value="Fidgetin like 1"/>
    <property type="match status" value="1"/>
</dbReference>
<evidence type="ECO:0000256" key="4">
    <source>
        <dbReference type="ARBA" id="ARBA00022840"/>
    </source>
</evidence>
<dbReference type="InterPro" id="IPR003593">
    <property type="entry name" value="AAA+_ATPase"/>
</dbReference>
<dbReference type="InterPro" id="IPR027417">
    <property type="entry name" value="P-loop_NTPase"/>
</dbReference>
<protein>
    <recommendedName>
        <fullName evidence="9">AAA+ ATPase domain-containing protein</fullName>
    </recommendedName>
</protein>
<evidence type="ECO:0000256" key="6">
    <source>
        <dbReference type="ARBA" id="ARBA00023004"/>
    </source>
</evidence>
<dbReference type="STRING" id="52838.A0A4S8ITU3"/>
<sequence length="1508" mass="168467">MADERSGGEGEEGRSSASATNNWRKEVDVKLKRLQSLLFGADLALERGDHAAAGTLALRLIGFLDSQTRNPIDASFVSPIRAEASSKLAAASRALAVDSDRQAFEQARKDVGCIFFKKGDVDIEKIKESKYFRTFINKSKENVAGDLIDNTSSCSNSSAVKGSDIKENQRILDKQHEKSSIHTAKLMTQTKITSIYGNKPSNPDNATYKTVRNCQSDIPQEGTVFDNEKASGNNSMKNKDGPVCLQGEEIEKPHGMTLRSKHRHSEFTSPICENAKSPLSNEEASLDISHHGFVTARTKLVVALACAKGNLLNETYSIEMLCGPDGELPEKLRNLEPRLIEHVSNEIMDKDPNVRWDDIAGLEHAKKCVTEMVIWPLLRPDIFHGCRSPGRGLLLFGPPGTGKTMIGKAIAGEAKATFFYISASSLTSKWIGEGEKLVRALFGVASCRQPAVIFVDEIDSLLSQRKSEGEHESSRRLKTQFLIEMEGFDGGNDQILLIGATNRPQELDEAARRRLTKRLYIPLPSSEARAWIVRNLLEKDGLFKLSEEDIIAICKLTDGYSGSDMKNLVKDASMGPLREALRQGIEITKLRKEDMRAVTRQFIEIDREKSTYMMTHHAPLYATFELTWTAVVGRTADGPSAMNCTFYIDLRLLFSSAAVSSSYGPKTHPVIGCLIRFYKNRHRLLDWYTELLEASPTQTIVMRRLGARRTIVTANPENVEHVLKTNFPNYPKGMPFTEILGDLLGCGIFNADGELWHTQRKLASHEFSTRSLCDFVVNALEFETGERLLPILSSACAHRGAVDMQELLRRFAFDTICKVSLGTDPGFLDASLPESPLADAFEVASAISAKRGAAPVFAVWKAKRALGLGSEAQLRAAVKLIHASVMEIIRTRKTEIKKGTQHNDLLSRLIVGGHKDEVIRDMVISFVMAGKDTTSAALTWFFWLLSCHPEAETEVAKEAKQAKGRLDYHALKDMKVLEACLCECMRLYPPVLWDSKHAAYNDMLPDGTRIKKGDRVTYFPYGMGRSEKLWGKNCMEFDYRRWLSESGEVVRESPFKFPVFQAGPRVCLGKEMAFVQMKYVAASVLREFELRREESAKQRPALVPLLTAHMAGGLHMNRARRLASSVLALHSSPEPALPDDAIEPEQAPEVDWAQTEADLTESEAPVRDLNVAQASKLRGRETRRWFAHQLMLPEWMIDVPPHLDRDWYVFARPAGNRCFVVSSNGTTISRLRNGSVLHHFPSSLPNGSRTRDMSGPASSYCILDCIFHEPNQTYYVIDMVCWRGYSLYDCTAEFRFFWLNSKLAESGACNPPSTYHRYMFSVVPIYDCDQAGLHAAYSSVVPYVKDGLLFYNKHAHYQTGNTPLALVWKDNYCSEYFLDTDSKGLVPTQQQVVLEMQDDGRLTTSDDPPVVFGCVEGDFIQKSGLRAGNLLRFAIRDESVSLVDGKLEIGDLQFVSKANRARAFADSYSKVFFQYTARHSSLRIEDLAASVQPSHVHDNTIKDVDMDG</sequence>